<evidence type="ECO:0000256" key="3">
    <source>
        <dbReference type="SAM" id="MobiDB-lite"/>
    </source>
</evidence>
<sequence length="135" mass="15297">MKISITSKEYNPLLKRKEITFEVNHEKTGGTPTRLEARKELAAVLKMDIDLVYVKKMTTKTGTRIAVGTANAYDSAEQVKLVESKHILVRNAPPKKPEEKKEVAEKLEETETAEKKEKVETTEKKEEKKEGQLNG</sequence>
<dbReference type="GO" id="GO:0006412">
    <property type="term" value="P:translation"/>
    <property type="evidence" value="ECO:0007669"/>
    <property type="project" value="InterPro"/>
</dbReference>
<organism evidence="4">
    <name type="scientific">marine sediment metagenome</name>
    <dbReference type="NCBI Taxonomy" id="412755"/>
    <lineage>
        <taxon>unclassified sequences</taxon>
        <taxon>metagenomes</taxon>
        <taxon>ecological metagenomes</taxon>
    </lineage>
</organism>
<name>X1P2L9_9ZZZZ</name>
<evidence type="ECO:0000256" key="1">
    <source>
        <dbReference type="ARBA" id="ARBA00022980"/>
    </source>
</evidence>
<evidence type="ECO:0000313" key="4">
    <source>
        <dbReference type="EMBL" id="GAI25154.1"/>
    </source>
</evidence>
<feature type="region of interest" description="Disordered" evidence="3">
    <location>
        <begin position="90"/>
        <end position="135"/>
    </location>
</feature>
<protein>
    <recommendedName>
        <fullName evidence="5">30S ribosomal protein S24e</fullName>
    </recommendedName>
</protein>
<dbReference type="GO" id="GO:1990904">
    <property type="term" value="C:ribonucleoprotein complex"/>
    <property type="evidence" value="ECO:0007669"/>
    <property type="project" value="UniProtKB-KW"/>
</dbReference>
<dbReference type="AlphaFoldDB" id="X1P2L9"/>
<feature type="compositionally biased region" description="Basic and acidic residues" evidence="3">
    <location>
        <begin position="95"/>
        <end position="135"/>
    </location>
</feature>
<proteinExistence type="inferred from homology"/>
<comment type="caution">
    <text evidence="4">The sequence shown here is derived from an EMBL/GenBank/DDBJ whole genome shotgun (WGS) entry which is preliminary data.</text>
</comment>
<dbReference type="EMBL" id="BARV01016281">
    <property type="protein sequence ID" value="GAI25154.1"/>
    <property type="molecule type" value="Genomic_DNA"/>
</dbReference>
<keyword evidence="1" id="KW-0689">Ribosomal protein</keyword>
<dbReference type="InterPro" id="IPR001976">
    <property type="entry name" value="Ribosomal_eS24"/>
</dbReference>
<gene>
    <name evidence="4" type="ORF">S06H3_27971</name>
</gene>
<reference evidence="4" key="1">
    <citation type="journal article" date="2014" name="Front. Microbiol.">
        <title>High frequency of phylogenetically diverse reductive dehalogenase-homologous genes in deep subseafloor sedimentary metagenomes.</title>
        <authorList>
            <person name="Kawai M."/>
            <person name="Futagami T."/>
            <person name="Toyoda A."/>
            <person name="Takaki Y."/>
            <person name="Nishi S."/>
            <person name="Hori S."/>
            <person name="Arai W."/>
            <person name="Tsubouchi T."/>
            <person name="Morono Y."/>
            <person name="Uchiyama I."/>
            <person name="Ito T."/>
            <person name="Fujiyama A."/>
            <person name="Inagaki F."/>
            <person name="Takami H."/>
        </authorList>
    </citation>
    <scope>NUCLEOTIDE SEQUENCE</scope>
    <source>
        <strain evidence="4">Expedition CK06-06</strain>
    </source>
</reference>
<dbReference type="GO" id="GO:0003735">
    <property type="term" value="F:structural constituent of ribosome"/>
    <property type="evidence" value="ECO:0007669"/>
    <property type="project" value="InterPro"/>
</dbReference>
<dbReference type="GO" id="GO:0005840">
    <property type="term" value="C:ribosome"/>
    <property type="evidence" value="ECO:0007669"/>
    <property type="project" value="UniProtKB-KW"/>
</dbReference>
<accession>X1P2L9</accession>
<evidence type="ECO:0000256" key="2">
    <source>
        <dbReference type="ARBA" id="ARBA00023274"/>
    </source>
</evidence>
<dbReference type="InterPro" id="IPR053709">
    <property type="entry name" value="eRP_eS24_sf"/>
</dbReference>
<dbReference type="SUPFAM" id="SSF54189">
    <property type="entry name" value="Ribosomal proteins S24e, L23 and L15e"/>
    <property type="match status" value="1"/>
</dbReference>
<evidence type="ECO:0008006" key="5">
    <source>
        <dbReference type="Google" id="ProtNLM"/>
    </source>
</evidence>
<keyword evidence="2" id="KW-0687">Ribonucleoprotein</keyword>
<dbReference type="Gene3D" id="3.30.70.3370">
    <property type="match status" value="1"/>
</dbReference>
<dbReference type="HAMAP" id="MF_00545">
    <property type="entry name" value="Ribosomal_eS24"/>
    <property type="match status" value="1"/>
</dbReference>
<dbReference type="InterPro" id="IPR012678">
    <property type="entry name" value="Ribosomal_uL23/eL15/eS24_sf"/>
</dbReference>
<dbReference type="Pfam" id="PF01282">
    <property type="entry name" value="Ribosomal_S24e"/>
    <property type="match status" value="1"/>
</dbReference>
<dbReference type="PANTHER" id="PTHR10496">
    <property type="entry name" value="40S RIBOSOMAL PROTEIN S24"/>
    <property type="match status" value="1"/>
</dbReference>